<comment type="caution">
    <text evidence="1">The sequence shown here is derived from an EMBL/GenBank/DDBJ whole genome shotgun (WGS) entry which is preliminary data.</text>
</comment>
<dbReference type="AlphaFoldDB" id="K6Z434"/>
<evidence type="ECO:0000313" key="1">
    <source>
        <dbReference type="EMBL" id="GAC23763.1"/>
    </source>
</evidence>
<name>K6Z434_9ALTE</name>
<protein>
    <submittedName>
        <fullName evidence="1">Uncharacterized protein</fullName>
    </submittedName>
</protein>
<proteinExistence type="predicted"/>
<evidence type="ECO:0000313" key="2">
    <source>
        <dbReference type="Proteomes" id="UP000006263"/>
    </source>
</evidence>
<accession>K6Z434</accession>
<dbReference type="EMBL" id="BAEP01000029">
    <property type="protein sequence ID" value="GAC23763.1"/>
    <property type="molecule type" value="Genomic_DNA"/>
</dbReference>
<dbReference type="Proteomes" id="UP000006263">
    <property type="component" value="Unassembled WGS sequence"/>
</dbReference>
<reference evidence="1 2" key="1">
    <citation type="journal article" date="2017" name="Antonie Van Leeuwenhoek">
        <title>Rhizobium rhizosphaerae sp. nov., a novel species isolated from rice rhizosphere.</title>
        <authorList>
            <person name="Zhao J.J."/>
            <person name="Zhang J."/>
            <person name="Zhang R.J."/>
            <person name="Zhang C.W."/>
            <person name="Yin H.Q."/>
            <person name="Zhang X.X."/>
        </authorList>
    </citation>
    <scope>NUCLEOTIDE SEQUENCE [LARGE SCALE GENOMIC DNA]</scope>
    <source>
        <strain evidence="1 2">KMM 241</strain>
    </source>
</reference>
<sequence>MNKLLECLQLLLAKKQPVFSRCRCAFQTTECSDFYIFWLVTNKWGFTPNYGLFDLTEIIQSHEELDKTLIQLK</sequence>
<organism evidence="1 2">
    <name type="scientific">Paraglaciecola mesophila KMM 241</name>
    <dbReference type="NCBI Taxonomy" id="1128912"/>
    <lineage>
        <taxon>Bacteria</taxon>
        <taxon>Pseudomonadati</taxon>
        <taxon>Pseudomonadota</taxon>
        <taxon>Gammaproteobacteria</taxon>
        <taxon>Alteromonadales</taxon>
        <taxon>Alteromonadaceae</taxon>
        <taxon>Paraglaciecola</taxon>
    </lineage>
</organism>
<gene>
    <name evidence="1" type="ORF">GMES_1467</name>
</gene>